<protein>
    <submittedName>
        <fullName evidence="2">DUF885 domain-containing protein</fullName>
    </submittedName>
</protein>
<evidence type="ECO:0000313" key="2">
    <source>
        <dbReference type="EMBL" id="RQP23288.1"/>
    </source>
</evidence>
<proteinExistence type="predicted"/>
<accession>A0A3N7HM91</accession>
<comment type="caution">
    <text evidence="2">The sequence shown here is derived from an EMBL/GenBank/DDBJ whole genome shotgun (WGS) entry which is preliminary data.</text>
</comment>
<dbReference type="AlphaFoldDB" id="A0A3N7HM91"/>
<evidence type="ECO:0000256" key="1">
    <source>
        <dbReference type="SAM" id="SignalP"/>
    </source>
</evidence>
<dbReference type="PANTHER" id="PTHR33361">
    <property type="entry name" value="GLR0591 PROTEIN"/>
    <property type="match status" value="1"/>
</dbReference>
<dbReference type="Proteomes" id="UP000267464">
    <property type="component" value="Unassembled WGS sequence"/>
</dbReference>
<dbReference type="PANTHER" id="PTHR33361:SF2">
    <property type="entry name" value="DUF885 DOMAIN-CONTAINING PROTEIN"/>
    <property type="match status" value="1"/>
</dbReference>
<dbReference type="EMBL" id="QUSW01000005">
    <property type="protein sequence ID" value="RQP23288.1"/>
    <property type="molecule type" value="Genomic_DNA"/>
</dbReference>
<organism evidence="2 3">
    <name type="scientific">Piscinibacter terrae</name>
    <dbReference type="NCBI Taxonomy" id="2496871"/>
    <lineage>
        <taxon>Bacteria</taxon>
        <taxon>Pseudomonadati</taxon>
        <taxon>Pseudomonadota</taxon>
        <taxon>Betaproteobacteria</taxon>
        <taxon>Burkholderiales</taxon>
        <taxon>Sphaerotilaceae</taxon>
        <taxon>Piscinibacter</taxon>
    </lineage>
</organism>
<keyword evidence="3" id="KW-1185">Reference proteome</keyword>
<dbReference type="RefSeq" id="WP_124542038.1">
    <property type="nucleotide sequence ID" value="NZ_QUSW01000005.1"/>
</dbReference>
<gene>
    <name evidence="2" type="ORF">DZC73_19485</name>
</gene>
<feature type="chain" id="PRO_5018065379" evidence="1">
    <location>
        <begin position="24"/>
        <end position="601"/>
    </location>
</feature>
<reference evidence="2 3" key="2">
    <citation type="submission" date="2018-12" db="EMBL/GenBank/DDBJ databases">
        <title>Rhizobacter gummiphilus sp. nov., a rubber-degrading bacterium isolated from the soil of a botanical garden in Japan.</title>
        <authorList>
            <person name="Shunsuke S.S."/>
        </authorList>
    </citation>
    <scope>NUCLEOTIDE SEQUENCE [LARGE SCALE GENOMIC DNA]</scope>
    <source>
        <strain evidence="2 3">S-16</strain>
    </source>
</reference>
<reference evidence="2 3" key="1">
    <citation type="submission" date="2018-08" db="EMBL/GenBank/DDBJ databases">
        <authorList>
            <person name="Khan S.A."/>
            <person name="Jeon C.O."/>
            <person name="Chun B.H."/>
            <person name="Jeong S.E."/>
        </authorList>
    </citation>
    <scope>NUCLEOTIDE SEQUENCE [LARGE SCALE GENOMIC DNA]</scope>
    <source>
        <strain evidence="2 3">S-16</strain>
    </source>
</reference>
<dbReference type="OrthoDB" id="9760040at2"/>
<dbReference type="Pfam" id="PF05960">
    <property type="entry name" value="DUF885"/>
    <property type="match status" value="1"/>
</dbReference>
<evidence type="ECO:0000313" key="3">
    <source>
        <dbReference type="Proteomes" id="UP000267464"/>
    </source>
</evidence>
<sequence length="601" mass="68026">MKPILLAVAAAIAAGSFAESAVASGPKTAQATKVKTTASARLNALFNEDWEWSMRNNPEFATYYGDHRFDDRLSDASPQAVARAEAHEREMLAKAKAIPREKLQGEERVSYDIFVHRLADLVEAQKFPVLRTRVISAIDGQHLELEQLVQAMPMRTENDARNLIARYNAFPLRVKQDIHWMREGKRLKWVTHKASLQEVPGQIDQQLVDDVTKSPLYEPFTKLGADVPSDKRAAIAADAQRALREQVMPALRELRRVVADELLPASPDSGAMSDYPGGREVYQFQVARQTTVKMDIQTIHDLGQREVARLRSDMEALIAKTGFQGGFAKFVEYLNTDPKFFYTRGEDLLSGYRDIAKRVDPELPKLFAEIPRTPYGIRPIPPYQGENKAEFYSSGSADGSRPGWFNANVVGLKIRPKWEMEALFLHEAVPGHHLQSSRALELGQLPNFRRSYWVVSYGEGWALYAEGLGDQLGLYTAPESRFGQLRMEIWRAARLVVDTGIHSLGWTRQQAIDWMTERTGVSREDVTGEVDRYFVWPGQALGYKIGQLKIIELRDKAKKALGEKFDIRRFHMVVLDHGAVPLPVLEALVDEWITKEKSLRR</sequence>
<feature type="signal peptide" evidence="1">
    <location>
        <begin position="1"/>
        <end position="23"/>
    </location>
</feature>
<dbReference type="InterPro" id="IPR010281">
    <property type="entry name" value="DUF885"/>
</dbReference>
<name>A0A3N7HM91_9BURK</name>
<keyword evidence="1" id="KW-0732">Signal</keyword>